<dbReference type="AlphaFoldDB" id="X1EZ38"/>
<gene>
    <name evidence="1" type="ORF">S03H2_02487</name>
</gene>
<protein>
    <submittedName>
        <fullName evidence="1">Uncharacterized protein</fullName>
    </submittedName>
</protein>
<accession>X1EZ38</accession>
<dbReference type="EMBL" id="BARU01000835">
    <property type="protein sequence ID" value="GAH25585.1"/>
    <property type="molecule type" value="Genomic_DNA"/>
</dbReference>
<sequence>MNGVLKCNSPLLVEKAPLGPLRIEAEKGNLYDLSEMEPNEEELLKVRVSLNQQLGRLFLRTPERDLLVILDREVLGLTGDGLFPDIPDGKLLLELSGNGVFSEMEITVSPNETTVVDADLRDVGNLLYRIPDGAAASIAGEDCSKVFSGEWLD</sequence>
<evidence type="ECO:0000313" key="1">
    <source>
        <dbReference type="EMBL" id="GAH25585.1"/>
    </source>
</evidence>
<reference evidence="1" key="1">
    <citation type="journal article" date="2014" name="Front. Microbiol.">
        <title>High frequency of phylogenetically diverse reductive dehalogenase-homologous genes in deep subseafloor sedimentary metagenomes.</title>
        <authorList>
            <person name="Kawai M."/>
            <person name="Futagami T."/>
            <person name="Toyoda A."/>
            <person name="Takaki Y."/>
            <person name="Nishi S."/>
            <person name="Hori S."/>
            <person name="Arai W."/>
            <person name="Tsubouchi T."/>
            <person name="Morono Y."/>
            <person name="Uchiyama I."/>
            <person name="Ito T."/>
            <person name="Fujiyama A."/>
            <person name="Inagaki F."/>
            <person name="Takami H."/>
        </authorList>
    </citation>
    <scope>NUCLEOTIDE SEQUENCE</scope>
    <source>
        <strain evidence="1">Expedition CK06-06</strain>
    </source>
</reference>
<organism evidence="1">
    <name type="scientific">marine sediment metagenome</name>
    <dbReference type="NCBI Taxonomy" id="412755"/>
    <lineage>
        <taxon>unclassified sequences</taxon>
        <taxon>metagenomes</taxon>
        <taxon>ecological metagenomes</taxon>
    </lineage>
</organism>
<comment type="caution">
    <text evidence="1">The sequence shown here is derived from an EMBL/GenBank/DDBJ whole genome shotgun (WGS) entry which is preliminary data.</text>
</comment>
<proteinExistence type="predicted"/>
<name>X1EZ38_9ZZZZ</name>